<dbReference type="AlphaFoldDB" id="A0A7K5V2B7"/>
<gene>
    <name evidence="5" type="primary">Btnl1</name>
    <name evidence="5" type="ORF">DYACAS_R08793</name>
</gene>
<dbReference type="EMBL" id="VYXC01004388">
    <property type="protein sequence ID" value="NWU23142.1"/>
    <property type="molecule type" value="Genomic_DNA"/>
</dbReference>
<dbReference type="InterPro" id="IPR050504">
    <property type="entry name" value="IgSF_BTN/MOG"/>
</dbReference>
<dbReference type="Proteomes" id="UP000584415">
    <property type="component" value="Unassembled WGS sequence"/>
</dbReference>
<dbReference type="GO" id="GO:0001817">
    <property type="term" value="P:regulation of cytokine production"/>
    <property type="evidence" value="ECO:0007669"/>
    <property type="project" value="TreeGrafter"/>
</dbReference>
<proteinExistence type="predicted"/>
<dbReference type="GO" id="GO:0009897">
    <property type="term" value="C:external side of plasma membrane"/>
    <property type="evidence" value="ECO:0007669"/>
    <property type="project" value="TreeGrafter"/>
</dbReference>
<sequence length="58" mass="6507">EPDGQYRGRVEFFHREFQAGNVSLLLRNVQSSDQGSYSCEVTFGNVSREVLVELEVAG</sequence>
<name>A0A7K5V2B7_9CORV</name>
<evidence type="ECO:0000313" key="6">
    <source>
        <dbReference type="Proteomes" id="UP000584415"/>
    </source>
</evidence>
<keyword evidence="6" id="KW-1185">Reference proteome</keyword>
<dbReference type="Pfam" id="PF07686">
    <property type="entry name" value="V-set"/>
    <property type="match status" value="1"/>
</dbReference>
<dbReference type="InterPro" id="IPR013783">
    <property type="entry name" value="Ig-like_fold"/>
</dbReference>
<feature type="domain" description="Immunoglobulin V-set" evidence="4">
    <location>
        <begin position="4"/>
        <end position="48"/>
    </location>
</feature>
<protein>
    <submittedName>
        <fullName evidence="5">BTNL1 protein</fullName>
    </submittedName>
</protein>
<comment type="subcellular location">
    <subcellularLocation>
        <location evidence="1">Membrane</location>
    </subcellularLocation>
</comment>
<dbReference type="InterPro" id="IPR036179">
    <property type="entry name" value="Ig-like_dom_sf"/>
</dbReference>
<reference evidence="5 6" key="1">
    <citation type="submission" date="2019-09" db="EMBL/GenBank/DDBJ databases">
        <title>Bird 10,000 Genomes (B10K) Project - Family phase.</title>
        <authorList>
            <person name="Zhang G."/>
        </authorList>
    </citation>
    <scope>NUCLEOTIDE SEQUENCE [LARGE SCALE GENOMIC DNA]</scope>
    <source>
        <strain evidence="5">B10K-DU-001-71</strain>
        <tissue evidence="5">Muscle</tissue>
    </source>
</reference>
<dbReference type="PANTHER" id="PTHR24100:SF130">
    <property type="entry name" value="BUTYROPHILIN-LIKE PROTEIN 9"/>
    <property type="match status" value="1"/>
</dbReference>
<accession>A0A7K5V2B7</accession>
<evidence type="ECO:0000256" key="2">
    <source>
        <dbReference type="ARBA" id="ARBA00023136"/>
    </source>
</evidence>
<evidence type="ECO:0000313" key="5">
    <source>
        <dbReference type="EMBL" id="NWU23142.1"/>
    </source>
</evidence>
<dbReference type="GO" id="GO:0005102">
    <property type="term" value="F:signaling receptor binding"/>
    <property type="evidence" value="ECO:0007669"/>
    <property type="project" value="TreeGrafter"/>
</dbReference>
<keyword evidence="3" id="KW-0393">Immunoglobulin domain</keyword>
<keyword evidence="2" id="KW-0472">Membrane</keyword>
<feature type="non-terminal residue" evidence="5">
    <location>
        <position position="58"/>
    </location>
</feature>
<dbReference type="SUPFAM" id="SSF48726">
    <property type="entry name" value="Immunoglobulin"/>
    <property type="match status" value="1"/>
</dbReference>
<dbReference type="GO" id="GO:0050852">
    <property type="term" value="P:T cell receptor signaling pathway"/>
    <property type="evidence" value="ECO:0007669"/>
    <property type="project" value="TreeGrafter"/>
</dbReference>
<evidence type="ECO:0000259" key="4">
    <source>
        <dbReference type="Pfam" id="PF07686"/>
    </source>
</evidence>
<comment type="caution">
    <text evidence="5">The sequence shown here is derived from an EMBL/GenBank/DDBJ whole genome shotgun (WGS) entry which is preliminary data.</text>
</comment>
<dbReference type="Gene3D" id="2.60.40.10">
    <property type="entry name" value="Immunoglobulins"/>
    <property type="match status" value="1"/>
</dbReference>
<organism evidence="5 6">
    <name type="scientific">Platysteira castanea</name>
    <dbReference type="NCBI Taxonomy" id="1160851"/>
    <lineage>
        <taxon>Eukaryota</taxon>
        <taxon>Metazoa</taxon>
        <taxon>Chordata</taxon>
        <taxon>Craniata</taxon>
        <taxon>Vertebrata</taxon>
        <taxon>Euteleostomi</taxon>
        <taxon>Archelosauria</taxon>
        <taxon>Archosauria</taxon>
        <taxon>Dinosauria</taxon>
        <taxon>Saurischia</taxon>
        <taxon>Theropoda</taxon>
        <taxon>Coelurosauria</taxon>
        <taxon>Aves</taxon>
        <taxon>Neognathae</taxon>
        <taxon>Neoaves</taxon>
        <taxon>Telluraves</taxon>
        <taxon>Australaves</taxon>
        <taxon>Passeriformes</taxon>
        <taxon>Corvoidea</taxon>
        <taxon>Platysteiridae</taxon>
        <taxon>Platysteira</taxon>
    </lineage>
</organism>
<evidence type="ECO:0000256" key="1">
    <source>
        <dbReference type="ARBA" id="ARBA00004370"/>
    </source>
</evidence>
<dbReference type="PANTHER" id="PTHR24100">
    <property type="entry name" value="BUTYROPHILIN"/>
    <property type="match status" value="1"/>
</dbReference>
<feature type="non-terminal residue" evidence="5">
    <location>
        <position position="1"/>
    </location>
</feature>
<evidence type="ECO:0000256" key="3">
    <source>
        <dbReference type="ARBA" id="ARBA00023319"/>
    </source>
</evidence>
<dbReference type="InterPro" id="IPR013106">
    <property type="entry name" value="Ig_V-set"/>
</dbReference>